<reference evidence="1" key="1">
    <citation type="submission" date="2023-03" db="EMBL/GenBank/DDBJ databases">
        <title>Massive genome expansion in bonnet fungi (Mycena s.s.) driven by repeated elements and novel gene families across ecological guilds.</title>
        <authorList>
            <consortium name="Lawrence Berkeley National Laboratory"/>
            <person name="Harder C.B."/>
            <person name="Miyauchi S."/>
            <person name="Viragh M."/>
            <person name="Kuo A."/>
            <person name="Thoen E."/>
            <person name="Andreopoulos B."/>
            <person name="Lu D."/>
            <person name="Skrede I."/>
            <person name="Drula E."/>
            <person name="Henrissat B."/>
            <person name="Morin E."/>
            <person name="Kohler A."/>
            <person name="Barry K."/>
            <person name="LaButti K."/>
            <person name="Morin E."/>
            <person name="Salamov A."/>
            <person name="Lipzen A."/>
            <person name="Mereny Z."/>
            <person name="Hegedus B."/>
            <person name="Baldrian P."/>
            <person name="Stursova M."/>
            <person name="Weitz H."/>
            <person name="Taylor A."/>
            <person name="Grigoriev I.V."/>
            <person name="Nagy L.G."/>
            <person name="Martin F."/>
            <person name="Kauserud H."/>
        </authorList>
    </citation>
    <scope>NUCLEOTIDE SEQUENCE</scope>
    <source>
        <strain evidence="1">CBHHK200</strain>
    </source>
</reference>
<evidence type="ECO:0000313" key="1">
    <source>
        <dbReference type="EMBL" id="KAJ7040827.1"/>
    </source>
</evidence>
<organism evidence="1 2">
    <name type="scientific">Mycena alexandri</name>
    <dbReference type="NCBI Taxonomy" id="1745969"/>
    <lineage>
        <taxon>Eukaryota</taxon>
        <taxon>Fungi</taxon>
        <taxon>Dikarya</taxon>
        <taxon>Basidiomycota</taxon>
        <taxon>Agaricomycotina</taxon>
        <taxon>Agaricomycetes</taxon>
        <taxon>Agaricomycetidae</taxon>
        <taxon>Agaricales</taxon>
        <taxon>Marasmiineae</taxon>
        <taxon>Mycenaceae</taxon>
        <taxon>Mycena</taxon>
    </lineage>
</organism>
<dbReference type="Proteomes" id="UP001218188">
    <property type="component" value="Unassembled WGS sequence"/>
</dbReference>
<keyword evidence="2" id="KW-1185">Reference proteome</keyword>
<dbReference type="AlphaFoldDB" id="A0AAD6TBD8"/>
<comment type="caution">
    <text evidence="1">The sequence shown here is derived from an EMBL/GenBank/DDBJ whole genome shotgun (WGS) entry which is preliminary data.</text>
</comment>
<protein>
    <submittedName>
        <fullName evidence="1">Uncharacterized protein</fullName>
    </submittedName>
</protein>
<sequence>MIAVELALRAVIAAKMSSVHIVLRSDNQGVIGALAAGRSFGIQENNVLQHILQLFHDHDIWFTIVYVPSAMNIADAPSRGELPPREERFEFPPPIPKHLRDFIYSVR</sequence>
<proteinExistence type="predicted"/>
<dbReference type="EMBL" id="JARJCM010000020">
    <property type="protein sequence ID" value="KAJ7040827.1"/>
    <property type="molecule type" value="Genomic_DNA"/>
</dbReference>
<gene>
    <name evidence="1" type="ORF">C8F04DRAFT_947988</name>
</gene>
<evidence type="ECO:0000313" key="2">
    <source>
        <dbReference type="Proteomes" id="UP001218188"/>
    </source>
</evidence>
<accession>A0AAD6TBD8</accession>
<name>A0AAD6TBD8_9AGAR</name>